<name>A0A7Y9QW22_9BURK</name>
<organism evidence="1 2">
    <name type="scientific">Sphaerotilus montanus</name>
    <dbReference type="NCBI Taxonomy" id="522889"/>
    <lineage>
        <taxon>Bacteria</taxon>
        <taxon>Pseudomonadati</taxon>
        <taxon>Pseudomonadota</taxon>
        <taxon>Betaproteobacteria</taxon>
        <taxon>Burkholderiales</taxon>
        <taxon>Sphaerotilaceae</taxon>
        <taxon>Sphaerotilus</taxon>
    </lineage>
</organism>
<dbReference type="Proteomes" id="UP000518288">
    <property type="component" value="Unassembled WGS sequence"/>
</dbReference>
<accession>A0A7Y9QW22</accession>
<dbReference type="EMBL" id="JACCFH010000001">
    <property type="protein sequence ID" value="NYG32530.1"/>
    <property type="molecule type" value="Genomic_DNA"/>
</dbReference>
<comment type="caution">
    <text evidence="1">The sequence shown here is derived from an EMBL/GenBank/DDBJ whole genome shotgun (WGS) entry which is preliminary data.</text>
</comment>
<dbReference type="RefSeq" id="WP_179633413.1">
    <property type="nucleotide sequence ID" value="NZ_JACCFH010000001.1"/>
</dbReference>
<gene>
    <name evidence="1" type="ORF">BDD16_001516</name>
</gene>
<evidence type="ECO:0000313" key="2">
    <source>
        <dbReference type="Proteomes" id="UP000518288"/>
    </source>
</evidence>
<dbReference type="AlphaFoldDB" id="A0A7Y9QW22"/>
<reference evidence="1 2" key="1">
    <citation type="submission" date="2020-07" db="EMBL/GenBank/DDBJ databases">
        <title>Genomic Encyclopedia of Archaeal and Bacterial Type Strains, Phase II (KMG-II): from individual species to whole genera.</title>
        <authorList>
            <person name="Goeker M."/>
        </authorList>
    </citation>
    <scope>NUCLEOTIDE SEQUENCE [LARGE SCALE GENOMIC DNA]</scope>
    <source>
        <strain evidence="1 2">DSM 21226</strain>
    </source>
</reference>
<protein>
    <submittedName>
        <fullName evidence="1">Uncharacterized protein</fullName>
    </submittedName>
</protein>
<evidence type="ECO:0000313" key="1">
    <source>
        <dbReference type="EMBL" id="NYG32530.1"/>
    </source>
</evidence>
<keyword evidence="2" id="KW-1185">Reference proteome</keyword>
<sequence>MQFDPSTSTLFTDTGERIKTLHCPRKMQWTQLEPARDNAPHRHCRACDHVVLETAVLSDADLLAIVRADPSTCLQVRSDQPNLTLVSRAPDRGTP</sequence>
<proteinExistence type="predicted"/>